<gene>
    <name evidence="1" type="ORF">J5474_16095</name>
</gene>
<reference evidence="1" key="1">
    <citation type="submission" date="2021-03" db="EMBL/GenBank/DDBJ databases">
        <title>Sagittula salina sp. nov. strain M10.9X isolated from the marine waste.</title>
        <authorList>
            <person name="Satari L."/>
            <person name="Molina-Menor E."/>
            <person name="Vidal-Verdu A."/>
            <person name="Pascual J."/>
            <person name="Pereto J."/>
            <person name="Porcar M."/>
        </authorList>
    </citation>
    <scope>NUCLEOTIDE SEQUENCE</scope>
    <source>
        <strain evidence="1">M10.9X</strain>
    </source>
</reference>
<dbReference type="AlphaFoldDB" id="A0A940MQI2"/>
<sequence>MRLLLPALIPSWRFFRAVAPSPRVERRIWRNGRPGPWQPVCPRPDHVSAVQMLGRLFWNPDWNAALYLVTLSERVVEQGSSRAAAEILARASEGFEGVVQIRLVFVSREGGGLAREVLYQSAEPEATG</sequence>
<evidence type="ECO:0000313" key="2">
    <source>
        <dbReference type="Proteomes" id="UP000675940"/>
    </source>
</evidence>
<protein>
    <submittedName>
        <fullName evidence="1">Uncharacterized protein</fullName>
    </submittedName>
</protein>
<accession>A0A940MQI2</accession>
<dbReference type="Proteomes" id="UP000675940">
    <property type="component" value="Unassembled WGS sequence"/>
</dbReference>
<dbReference type="EMBL" id="JAGISH010000009">
    <property type="protein sequence ID" value="MBP0484003.1"/>
    <property type="molecule type" value="Genomic_DNA"/>
</dbReference>
<organism evidence="1 2">
    <name type="scientific">Sagittula salina</name>
    <dbReference type="NCBI Taxonomy" id="2820268"/>
    <lineage>
        <taxon>Bacteria</taxon>
        <taxon>Pseudomonadati</taxon>
        <taxon>Pseudomonadota</taxon>
        <taxon>Alphaproteobacteria</taxon>
        <taxon>Rhodobacterales</taxon>
        <taxon>Roseobacteraceae</taxon>
        <taxon>Sagittula</taxon>
    </lineage>
</organism>
<name>A0A940MQI2_9RHOB</name>
<dbReference type="RefSeq" id="WP_209361949.1">
    <property type="nucleotide sequence ID" value="NZ_JAGISH010000009.1"/>
</dbReference>
<comment type="caution">
    <text evidence="1">The sequence shown here is derived from an EMBL/GenBank/DDBJ whole genome shotgun (WGS) entry which is preliminary data.</text>
</comment>
<evidence type="ECO:0000313" key="1">
    <source>
        <dbReference type="EMBL" id="MBP0484003.1"/>
    </source>
</evidence>
<proteinExistence type="predicted"/>
<keyword evidence="2" id="KW-1185">Reference proteome</keyword>